<organism evidence="8 9">
    <name type="scientific">Cupriavidus taiwanensis</name>
    <dbReference type="NCBI Taxonomy" id="164546"/>
    <lineage>
        <taxon>Bacteria</taxon>
        <taxon>Pseudomonadati</taxon>
        <taxon>Pseudomonadota</taxon>
        <taxon>Betaproteobacteria</taxon>
        <taxon>Burkholderiales</taxon>
        <taxon>Burkholderiaceae</taxon>
        <taxon>Cupriavidus</taxon>
    </lineage>
</organism>
<feature type="domain" description="RmlD-like substrate binding" evidence="7">
    <location>
        <begin position="10"/>
        <end position="302"/>
    </location>
</feature>
<dbReference type="PANTHER" id="PTHR10491:SF4">
    <property type="entry name" value="METHIONINE ADENOSYLTRANSFERASE 2 SUBUNIT BETA"/>
    <property type="match status" value="1"/>
</dbReference>
<evidence type="ECO:0000259" key="7">
    <source>
        <dbReference type="Pfam" id="PF04321"/>
    </source>
</evidence>
<dbReference type="GO" id="GO:0019305">
    <property type="term" value="P:dTDP-rhamnose biosynthetic process"/>
    <property type="evidence" value="ECO:0007669"/>
    <property type="project" value="UniProtKB-UniPathway"/>
</dbReference>
<dbReference type="Proteomes" id="UP000255505">
    <property type="component" value="Chromosome I"/>
</dbReference>
<comment type="catalytic activity">
    <reaction evidence="5 6">
        <text>dTDP-beta-L-rhamnose + NADP(+) = dTDP-4-dehydro-beta-L-rhamnose + NADPH + H(+)</text>
        <dbReference type="Rhea" id="RHEA:21796"/>
        <dbReference type="ChEBI" id="CHEBI:15378"/>
        <dbReference type="ChEBI" id="CHEBI:57510"/>
        <dbReference type="ChEBI" id="CHEBI:57783"/>
        <dbReference type="ChEBI" id="CHEBI:58349"/>
        <dbReference type="ChEBI" id="CHEBI:62830"/>
        <dbReference type="EC" id="1.1.1.133"/>
    </reaction>
</comment>
<dbReference type="InterPro" id="IPR029903">
    <property type="entry name" value="RmlD-like-bd"/>
</dbReference>
<dbReference type="EMBL" id="LT991976">
    <property type="protein sequence ID" value="SPK71367.1"/>
    <property type="molecule type" value="Genomic_DNA"/>
</dbReference>
<evidence type="ECO:0000256" key="1">
    <source>
        <dbReference type="ARBA" id="ARBA00004781"/>
    </source>
</evidence>
<keyword evidence="6" id="KW-0521">NADP</keyword>
<gene>
    <name evidence="8" type="primary">rmlD</name>
    <name evidence="8" type="ORF">CT19425_30591</name>
</gene>
<evidence type="ECO:0000256" key="2">
    <source>
        <dbReference type="ARBA" id="ARBA00010944"/>
    </source>
</evidence>
<dbReference type="PANTHER" id="PTHR10491">
    <property type="entry name" value="DTDP-4-DEHYDRORHAMNOSE REDUCTASE"/>
    <property type="match status" value="1"/>
</dbReference>
<evidence type="ECO:0000256" key="5">
    <source>
        <dbReference type="ARBA" id="ARBA00048200"/>
    </source>
</evidence>
<dbReference type="Gene3D" id="3.90.25.10">
    <property type="entry name" value="UDP-galactose 4-epimerase, domain 1"/>
    <property type="match status" value="1"/>
</dbReference>
<comment type="cofactor">
    <cofactor evidence="6">
        <name>Mg(2+)</name>
        <dbReference type="ChEBI" id="CHEBI:18420"/>
    </cofactor>
    <text evidence="6">Binds 1 Mg(2+) ion per monomer.</text>
</comment>
<reference evidence="8 9" key="1">
    <citation type="submission" date="2018-01" db="EMBL/GenBank/DDBJ databases">
        <authorList>
            <person name="Gaut B.S."/>
            <person name="Morton B.R."/>
            <person name="Clegg M.T."/>
            <person name="Duvall M.R."/>
        </authorList>
    </citation>
    <scope>NUCLEOTIDE SEQUENCE [LARGE SCALE GENOMIC DNA]</scope>
    <source>
        <strain evidence="8">Cupriavidus taiwanensis LMG 19425</strain>
    </source>
</reference>
<dbReference type="Pfam" id="PF04321">
    <property type="entry name" value="RmlD_sub_bind"/>
    <property type="match status" value="1"/>
</dbReference>
<sequence length="320" mass="34425">MPLEYGMFPRILLIGANGQLGFELTRSLALHGTVVAVDRRQCNLTDADSIRGAVRTARPDIIVNAAAYTAVDLAEREVDLANAVNVVAPGILAEEAASLGALVVHYSTDYVFDGAKVGAYVETDVPNPLSAYGKSKLGGERMVQAAAANHLIFRTSWVYGLHGGNFLKSIVRAATTRESLSVVSDQWGAPTPASLVADITAVAVGRYLNRAKQDFVPGVYHLAALGETNWCDYAKLIVRYLTDNGVPLSLGADNIRAITAEEYGSPAPRPANSRLDTSKLRDGLGIALPQWHRDVERTLREFIDIAEFALVTDACKTSKE</sequence>
<dbReference type="InterPro" id="IPR005913">
    <property type="entry name" value="dTDP_dehydrorham_reduct"/>
</dbReference>
<evidence type="ECO:0000256" key="4">
    <source>
        <dbReference type="ARBA" id="ARBA00017099"/>
    </source>
</evidence>
<proteinExistence type="inferred from homology"/>
<comment type="similarity">
    <text evidence="2 6">Belongs to the dTDP-4-dehydrorhamnose reductase family.</text>
</comment>
<dbReference type="GO" id="GO:0008831">
    <property type="term" value="F:dTDP-4-dehydrorhamnose reductase activity"/>
    <property type="evidence" value="ECO:0007669"/>
    <property type="project" value="UniProtKB-EC"/>
</dbReference>
<dbReference type="SUPFAM" id="SSF51735">
    <property type="entry name" value="NAD(P)-binding Rossmann-fold domains"/>
    <property type="match status" value="1"/>
</dbReference>
<comment type="pathway">
    <text evidence="1 6">Carbohydrate biosynthesis; dTDP-L-rhamnose biosynthesis.</text>
</comment>
<dbReference type="EC" id="1.1.1.133" evidence="3 6"/>
<keyword evidence="6 8" id="KW-0560">Oxidoreductase</keyword>
<evidence type="ECO:0000256" key="3">
    <source>
        <dbReference type="ARBA" id="ARBA00012929"/>
    </source>
</evidence>
<accession>A0A375I9R4</accession>
<evidence type="ECO:0000256" key="6">
    <source>
        <dbReference type="RuleBase" id="RU364082"/>
    </source>
</evidence>
<dbReference type="UniPathway" id="UPA00124"/>
<comment type="function">
    <text evidence="6">Catalyzes the reduction of dTDP-6-deoxy-L-lyxo-4-hexulose to yield dTDP-L-rhamnose.</text>
</comment>
<dbReference type="RefSeq" id="WP_115661406.1">
    <property type="nucleotide sequence ID" value="NZ_LT991976.1"/>
</dbReference>
<dbReference type="Gene3D" id="3.40.50.720">
    <property type="entry name" value="NAD(P)-binding Rossmann-like Domain"/>
    <property type="match status" value="1"/>
</dbReference>
<dbReference type="GO" id="GO:0005829">
    <property type="term" value="C:cytosol"/>
    <property type="evidence" value="ECO:0007669"/>
    <property type="project" value="TreeGrafter"/>
</dbReference>
<evidence type="ECO:0000313" key="8">
    <source>
        <dbReference type="EMBL" id="SPK71367.1"/>
    </source>
</evidence>
<dbReference type="NCBIfam" id="TIGR01214">
    <property type="entry name" value="rmlD"/>
    <property type="match status" value="1"/>
</dbReference>
<name>A0A375I9R4_9BURK</name>
<dbReference type="CDD" id="cd05254">
    <property type="entry name" value="dTDP_HR_like_SDR_e"/>
    <property type="match status" value="1"/>
</dbReference>
<protein>
    <recommendedName>
        <fullName evidence="4 6">dTDP-4-dehydrorhamnose reductase</fullName>
        <ecNumber evidence="3 6">1.1.1.133</ecNumber>
    </recommendedName>
</protein>
<evidence type="ECO:0000313" key="9">
    <source>
        <dbReference type="Proteomes" id="UP000255505"/>
    </source>
</evidence>
<dbReference type="InterPro" id="IPR036291">
    <property type="entry name" value="NAD(P)-bd_dom_sf"/>
</dbReference>
<dbReference type="AlphaFoldDB" id="A0A375I9R4"/>